<name>A0A0D3L240_EMIH1</name>
<dbReference type="AlphaFoldDB" id="A0A0D3L240"/>
<keyword evidence="5" id="KW-1185">Reference proteome</keyword>
<evidence type="ECO:0000259" key="3">
    <source>
        <dbReference type="Pfam" id="PF00857"/>
    </source>
</evidence>
<dbReference type="EnsemblProtists" id="EOD42075">
    <property type="protein sequence ID" value="EOD42075"/>
    <property type="gene ID" value="EMIHUDRAFT_194780"/>
</dbReference>
<dbReference type="HOGENOM" id="CLU_892620_0_0_1"/>
<dbReference type="RefSeq" id="XP_005794504.1">
    <property type="nucleotide sequence ID" value="XM_005794447.1"/>
</dbReference>
<proteinExistence type="inferred from homology"/>
<evidence type="ECO:0000256" key="2">
    <source>
        <dbReference type="ARBA" id="ARBA00022801"/>
    </source>
</evidence>
<dbReference type="InterPro" id="IPR036380">
    <property type="entry name" value="Isochorismatase-like_sf"/>
</dbReference>
<reference evidence="4" key="2">
    <citation type="submission" date="2024-10" db="UniProtKB">
        <authorList>
            <consortium name="EnsemblProtists"/>
        </authorList>
    </citation>
    <scope>IDENTIFICATION</scope>
</reference>
<accession>A0A0D3L240</accession>
<dbReference type="InterPro" id="IPR050272">
    <property type="entry name" value="Isochorismatase-like_hydrls"/>
</dbReference>
<dbReference type="SUPFAM" id="SSF52499">
    <property type="entry name" value="Isochorismatase-like hydrolases"/>
    <property type="match status" value="1"/>
</dbReference>
<organism evidence="4 5">
    <name type="scientific">Emiliania huxleyi (strain CCMP1516)</name>
    <dbReference type="NCBI Taxonomy" id="280463"/>
    <lineage>
        <taxon>Eukaryota</taxon>
        <taxon>Haptista</taxon>
        <taxon>Haptophyta</taxon>
        <taxon>Prymnesiophyceae</taxon>
        <taxon>Isochrysidales</taxon>
        <taxon>Noelaerhabdaceae</taxon>
        <taxon>Emiliania</taxon>
    </lineage>
</organism>
<dbReference type="GeneID" id="17287345"/>
<dbReference type="PANTHER" id="PTHR43540">
    <property type="entry name" value="PEROXYUREIDOACRYLATE/UREIDOACRYLATE AMIDOHYDROLASE-RELATED"/>
    <property type="match status" value="1"/>
</dbReference>
<dbReference type="KEGG" id="ehx:EMIHUDRAFT_194780"/>
<dbReference type="eggNOG" id="ENOG502S435">
    <property type="taxonomic scope" value="Eukaryota"/>
</dbReference>
<evidence type="ECO:0000313" key="4">
    <source>
        <dbReference type="EnsemblProtists" id="EOD42075"/>
    </source>
</evidence>
<sequence>MDESHKDSSQFCDLLRLKNPHSCAAFDLSAQLGDGRRSALIVVDVQRCWYSDSPGGLARAAFPLLPDRTAALLTTARLHDVRVVHVRANYERSPHVATMRRLNPSLNRVPILPEPEAWAKEIEGELVVMKSTFDGFFRTELEACLCRLGVTRVLVCGLITSACVLSTALGAFHRGFDVLLVEDCCADRSLARHQATVAMYDQYCFRSVSTRSICEMLPHMTGQSGAAATTKAAGKAATEAVAALEGSQLPTRFCPSPLTVSSDVDEGEEVEESEGEDVEAAAAPEPLLKLDLAKALLSPSAASPRLPWHGHF</sequence>
<reference evidence="5" key="1">
    <citation type="journal article" date="2013" name="Nature">
        <title>Pan genome of the phytoplankton Emiliania underpins its global distribution.</title>
        <authorList>
            <person name="Read B.A."/>
            <person name="Kegel J."/>
            <person name="Klute M.J."/>
            <person name="Kuo A."/>
            <person name="Lefebvre S.C."/>
            <person name="Maumus F."/>
            <person name="Mayer C."/>
            <person name="Miller J."/>
            <person name="Monier A."/>
            <person name="Salamov A."/>
            <person name="Young J."/>
            <person name="Aguilar M."/>
            <person name="Claverie J.M."/>
            <person name="Frickenhaus S."/>
            <person name="Gonzalez K."/>
            <person name="Herman E.K."/>
            <person name="Lin Y.C."/>
            <person name="Napier J."/>
            <person name="Ogata H."/>
            <person name="Sarno A.F."/>
            <person name="Shmutz J."/>
            <person name="Schroeder D."/>
            <person name="de Vargas C."/>
            <person name="Verret F."/>
            <person name="von Dassow P."/>
            <person name="Valentin K."/>
            <person name="Van de Peer Y."/>
            <person name="Wheeler G."/>
            <person name="Dacks J.B."/>
            <person name="Delwiche C.F."/>
            <person name="Dyhrman S.T."/>
            <person name="Glockner G."/>
            <person name="John U."/>
            <person name="Richards T."/>
            <person name="Worden A.Z."/>
            <person name="Zhang X."/>
            <person name="Grigoriev I.V."/>
            <person name="Allen A.E."/>
            <person name="Bidle K."/>
            <person name="Borodovsky M."/>
            <person name="Bowler C."/>
            <person name="Brownlee C."/>
            <person name="Cock J.M."/>
            <person name="Elias M."/>
            <person name="Gladyshev V.N."/>
            <person name="Groth M."/>
            <person name="Guda C."/>
            <person name="Hadaegh A."/>
            <person name="Iglesias-Rodriguez M.D."/>
            <person name="Jenkins J."/>
            <person name="Jones B.M."/>
            <person name="Lawson T."/>
            <person name="Leese F."/>
            <person name="Lindquist E."/>
            <person name="Lobanov A."/>
            <person name="Lomsadze A."/>
            <person name="Malik S.B."/>
            <person name="Marsh M.E."/>
            <person name="Mackinder L."/>
            <person name="Mock T."/>
            <person name="Mueller-Roeber B."/>
            <person name="Pagarete A."/>
            <person name="Parker M."/>
            <person name="Probert I."/>
            <person name="Quesneville H."/>
            <person name="Raines C."/>
            <person name="Rensing S.A."/>
            <person name="Riano-Pachon D.M."/>
            <person name="Richier S."/>
            <person name="Rokitta S."/>
            <person name="Shiraiwa Y."/>
            <person name="Soanes D.M."/>
            <person name="van der Giezen M."/>
            <person name="Wahlund T.M."/>
            <person name="Williams B."/>
            <person name="Wilson W."/>
            <person name="Wolfe G."/>
            <person name="Wurch L.L."/>
        </authorList>
    </citation>
    <scope>NUCLEOTIDE SEQUENCE</scope>
</reference>
<dbReference type="STRING" id="2903.R1FSJ8"/>
<keyword evidence="2" id="KW-0378">Hydrolase</keyword>
<dbReference type="GO" id="GO:0016787">
    <property type="term" value="F:hydrolase activity"/>
    <property type="evidence" value="ECO:0007669"/>
    <property type="project" value="UniProtKB-KW"/>
</dbReference>
<dbReference type="PANTHER" id="PTHR43540:SF1">
    <property type="entry name" value="ISOCHORISMATASE HYDROLASE"/>
    <property type="match status" value="1"/>
</dbReference>
<dbReference type="Proteomes" id="UP000013827">
    <property type="component" value="Unassembled WGS sequence"/>
</dbReference>
<comment type="similarity">
    <text evidence="1">Belongs to the isochorismatase family.</text>
</comment>
<dbReference type="CDD" id="cd00431">
    <property type="entry name" value="cysteine_hydrolases"/>
    <property type="match status" value="1"/>
</dbReference>
<dbReference type="Pfam" id="PF00857">
    <property type="entry name" value="Isochorismatase"/>
    <property type="match status" value="1"/>
</dbReference>
<feature type="domain" description="Isochorismatase-like" evidence="3">
    <location>
        <begin position="38"/>
        <end position="206"/>
    </location>
</feature>
<dbReference type="PaxDb" id="2903-EOD42075"/>
<dbReference type="InterPro" id="IPR000868">
    <property type="entry name" value="Isochorismatase-like_dom"/>
</dbReference>
<dbReference type="Gene3D" id="3.40.50.850">
    <property type="entry name" value="Isochorismatase-like"/>
    <property type="match status" value="1"/>
</dbReference>
<evidence type="ECO:0000256" key="1">
    <source>
        <dbReference type="ARBA" id="ARBA00006336"/>
    </source>
</evidence>
<evidence type="ECO:0000313" key="5">
    <source>
        <dbReference type="Proteomes" id="UP000013827"/>
    </source>
</evidence>
<protein>
    <recommendedName>
        <fullName evidence="3">Isochorismatase-like domain-containing protein</fullName>
    </recommendedName>
</protein>